<dbReference type="InterPro" id="IPR025713">
    <property type="entry name" value="MotB-like_N_dom"/>
</dbReference>
<keyword evidence="3" id="KW-1003">Cell membrane</keyword>
<protein>
    <submittedName>
        <fullName evidence="10">Flagellar motor protein MotB</fullName>
    </submittedName>
</protein>
<dbReference type="EMBL" id="CP137640">
    <property type="protein sequence ID" value="WVX82300.1"/>
    <property type="molecule type" value="Genomic_DNA"/>
</dbReference>
<dbReference type="PANTHER" id="PTHR30329">
    <property type="entry name" value="STATOR ELEMENT OF FLAGELLAR MOTOR COMPLEX"/>
    <property type="match status" value="1"/>
</dbReference>
<dbReference type="InterPro" id="IPR050330">
    <property type="entry name" value="Bact_OuterMem_StrucFunc"/>
</dbReference>
<accession>A0ABZ2CID5</accession>
<dbReference type="CDD" id="cd07185">
    <property type="entry name" value="OmpA_C-like"/>
    <property type="match status" value="1"/>
</dbReference>
<evidence type="ECO:0000256" key="8">
    <source>
        <dbReference type="SAM" id="MobiDB-lite"/>
    </source>
</evidence>
<comment type="similarity">
    <text evidence="2">Belongs to the MotB family.</text>
</comment>
<evidence type="ECO:0000256" key="2">
    <source>
        <dbReference type="ARBA" id="ARBA00008914"/>
    </source>
</evidence>
<dbReference type="Gene3D" id="3.30.1330.60">
    <property type="entry name" value="OmpA-like domain"/>
    <property type="match status" value="1"/>
</dbReference>
<reference evidence="10 11" key="1">
    <citation type="submission" date="2023-10" db="EMBL/GenBank/DDBJ databases">
        <title>Niallia locisalis sp.nov. isolated from a salt pond sample.</title>
        <authorList>
            <person name="Li X.-J."/>
            <person name="Dong L."/>
        </authorList>
    </citation>
    <scope>NUCLEOTIDE SEQUENCE [LARGE SCALE GENOMIC DNA]</scope>
    <source>
        <strain evidence="10 11">DSM 29761</strain>
    </source>
</reference>
<dbReference type="Pfam" id="PF00691">
    <property type="entry name" value="OmpA"/>
    <property type="match status" value="1"/>
</dbReference>
<proteinExistence type="inferred from homology"/>
<keyword evidence="6 7" id="KW-0472">Membrane</keyword>
<evidence type="ECO:0000259" key="9">
    <source>
        <dbReference type="PROSITE" id="PS51123"/>
    </source>
</evidence>
<keyword evidence="10" id="KW-0966">Cell projection</keyword>
<dbReference type="PROSITE" id="PS51123">
    <property type="entry name" value="OMPA_2"/>
    <property type="match status" value="1"/>
</dbReference>
<evidence type="ECO:0000256" key="7">
    <source>
        <dbReference type="PROSITE-ProRule" id="PRU00473"/>
    </source>
</evidence>
<dbReference type="NCBIfam" id="NF005831">
    <property type="entry name" value="PRK07734.1"/>
    <property type="match status" value="1"/>
</dbReference>
<dbReference type="RefSeq" id="WP_338451203.1">
    <property type="nucleotide sequence ID" value="NZ_CP137640.1"/>
</dbReference>
<evidence type="ECO:0000256" key="3">
    <source>
        <dbReference type="ARBA" id="ARBA00022475"/>
    </source>
</evidence>
<keyword evidence="10" id="KW-0282">Flagellum</keyword>
<dbReference type="InterPro" id="IPR036737">
    <property type="entry name" value="OmpA-like_sf"/>
</dbReference>
<evidence type="ECO:0000313" key="11">
    <source>
        <dbReference type="Proteomes" id="UP001357223"/>
    </source>
</evidence>
<dbReference type="SUPFAM" id="SSF103088">
    <property type="entry name" value="OmpA-like"/>
    <property type="match status" value="1"/>
</dbReference>
<keyword evidence="5" id="KW-1133">Transmembrane helix</keyword>
<dbReference type="PANTHER" id="PTHR30329:SF21">
    <property type="entry name" value="LIPOPROTEIN YIAD-RELATED"/>
    <property type="match status" value="1"/>
</dbReference>
<dbReference type="Proteomes" id="UP001357223">
    <property type="component" value="Chromosome"/>
</dbReference>
<evidence type="ECO:0000256" key="4">
    <source>
        <dbReference type="ARBA" id="ARBA00022692"/>
    </source>
</evidence>
<feature type="region of interest" description="Disordered" evidence="8">
    <location>
        <begin position="65"/>
        <end position="113"/>
    </location>
</feature>
<keyword evidence="11" id="KW-1185">Reference proteome</keyword>
<organism evidence="10 11">
    <name type="scientific">Niallia oryzisoli</name>
    <dbReference type="NCBI Taxonomy" id="1737571"/>
    <lineage>
        <taxon>Bacteria</taxon>
        <taxon>Bacillati</taxon>
        <taxon>Bacillota</taxon>
        <taxon>Bacilli</taxon>
        <taxon>Bacillales</taxon>
        <taxon>Bacillaceae</taxon>
        <taxon>Niallia</taxon>
    </lineage>
</organism>
<comment type="subcellular location">
    <subcellularLocation>
        <location evidence="1">Cell membrane</location>
        <topology evidence="1">Single-pass membrane protein</topology>
    </subcellularLocation>
</comment>
<keyword evidence="10" id="KW-0969">Cilium</keyword>
<name>A0ABZ2CID5_9BACI</name>
<evidence type="ECO:0000256" key="1">
    <source>
        <dbReference type="ARBA" id="ARBA00004162"/>
    </source>
</evidence>
<dbReference type="Pfam" id="PF13677">
    <property type="entry name" value="MotB_plug"/>
    <property type="match status" value="1"/>
</dbReference>
<feature type="compositionally biased region" description="Basic and acidic residues" evidence="8">
    <location>
        <begin position="80"/>
        <end position="113"/>
    </location>
</feature>
<feature type="domain" description="OmpA-like" evidence="9">
    <location>
        <begin position="141"/>
        <end position="263"/>
    </location>
</feature>
<sequence>MSRRKKKKKSEEHMNESWLLPYSDLLTLLVALFIVLFAGSSVDMQKFYSLSSAFNNELMTGGTGFFQYPGPVPGGSSSSSDERDKEQKQEGEQEQTKEETLPEQTADQKAEHKRLEEIQNRVNSYVEENGLKDQLDTSLTVEGLSVRIRDNVLFDSGAADVRTENRNIAYEISKLLEMDVPRSIIVSGHTDNVPIKNARFDSNWELSVMRAVNFMKIMLENQNLNPALFSAKGYGEFQPIAANDTTEGRAQNRRVEILILPRTDETIQ</sequence>
<evidence type="ECO:0000256" key="5">
    <source>
        <dbReference type="ARBA" id="ARBA00022989"/>
    </source>
</evidence>
<dbReference type="InterPro" id="IPR006665">
    <property type="entry name" value="OmpA-like"/>
</dbReference>
<gene>
    <name evidence="10" type="primary">motB</name>
    <name evidence="10" type="ORF">R4Z09_04675</name>
</gene>
<keyword evidence="4" id="KW-0812">Transmembrane</keyword>
<evidence type="ECO:0000256" key="6">
    <source>
        <dbReference type="ARBA" id="ARBA00023136"/>
    </source>
</evidence>
<evidence type="ECO:0000313" key="10">
    <source>
        <dbReference type="EMBL" id="WVX82300.1"/>
    </source>
</evidence>